<sequence>MSFPWHSGTHAALVARGNHSLYLTAAGPPRPMTNTHLQPAIIIEAGLCSGLTDYDRAGYGLSEPSPAQNYTAENRIRELAQLLDITGIEPPYVLVGHSYGGMLVREFLRQYPDQMAGMVLVDSARTRTKLPSDTFDLLGESTYYGSVGLDENHVVSEEEYAAIKEDEKRNMSTAEIEESYMETSTQIVNDALPEGCPVLGDGRLSVIFATESVDFTKLYMYAVENNVGTEDARQRLAVRLQDMGRVDEYGQRAHLGLSRQSRFVYAEGMYRTHRLQYVTPEVIRDEVTWVLGLSE</sequence>
<evidence type="ECO:0000313" key="2">
    <source>
        <dbReference type="EMBL" id="RAL00759.1"/>
    </source>
</evidence>
<dbReference type="VEuPathDB" id="FungiDB:BO80DRAFT_445077"/>
<dbReference type="PANTHER" id="PTHR43798:SF33">
    <property type="entry name" value="HYDROLASE, PUTATIVE (AFU_ORTHOLOGUE AFUA_2G14860)-RELATED"/>
    <property type="match status" value="1"/>
</dbReference>
<keyword evidence="3" id="KW-1185">Reference proteome</keyword>
<dbReference type="InterPro" id="IPR029058">
    <property type="entry name" value="AB_hydrolase_fold"/>
</dbReference>
<dbReference type="SUPFAM" id="SSF53474">
    <property type="entry name" value="alpha/beta-Hydrolases"/>
    <property type="match status" value="1"/>
</dbReference>
<accession>A0A395H097</accession>
<dbReference type="InterPro" id="IPR000073">
    <property type="entry name" value="AB_hydrolase_1"/>
</dbReference>
<dbReference type="Pfam" id="PF00561">
    <property type="entry name" value="Abhydrolase_1"/>
    <property type="match status" value="1"/>
</dbReference>
<proteinExistence type="predicted"/>
<dbReference type="InterPro" id="IPR050266">
    <property type="entry name" value="AB_hydrolase_sf"/>
</dbReference>
<dbReference type="Proteomes" id="UP000249402">
    <property type="component" value="Unassembled WGS sequence"/>
</dbReference>
<gene>
    <name evidence="2" type="ORF">BO80DRAFT_445077</name>
</gene>
<dbReference type="AlphaFoldDB" id="A0A395H097"/>
<dbReference type="STRING" id="1448316.A0A395H097"/>
<evidence type="ECO:0000259" key="1">
    <source>
        <dbReference type="Pfam" id="PF00561"/>
    </source>
</evidence>
<dbReference type="PANTHER" id="PTHR43798">
    <property type="entry name" value="MONOACYLGLYCEROL LIPASE"/>
    <property type="match status" value="1"/>
</dbReference>
<dbReference type="OrthoDB" id="294702at2759"/>
<dbReference type="RefSeq" id="XP_025575086.1">
    <property type="nucleotide sequence ID" value="XM_025721473.1"/>
</dbReference>
<protein>
    <recommendedName>
        <fullName evidence="1">AB hydrolase-1 domain-containing protein</fullName>
    </recommendedName>
</protein>
<evidence type="ECO:0000313" key="3">
    <source>
        <dbReference type="Proteomes" id="UP000249402"/>
    </source>
</evidence>
<dbReference type="EMBL" id="KZ824438">
    <property type="protein sequence ID" value="RAL00759.1"/>
    <property type="molecule type" value="Genomic_DNA"/>
</dbReference>
<name>A0A395H097_9EURO</name>
<feature type="domain" description="AB hydrolase-1" evidence="1">
    <location>
        <begin position="54"/>
        <end position="126"/>
    </location>
</feature>
<organism evidence="2 3">
    <name type="scientific">Aspergillus ibericus CBS 121593</name>
    <dbReference type="NCBI Taxonomy" id="1448316"/>
    <lineage>
        <taxon>Eukaryota</taxon>
        <taxon>Fungi</taxon>
        <taxon>Dikarya</taxon>
        <taxon>Ascomycota</taxon>
        <taxon>Pezizomycotina</taxon>
        <taxon>Eurotiomycetes</taxon>
        <taxon>Eurotiomycetidae</taxon>
        <taxon>Eurotiales</taxon>
        <taxon>Aspergillaceae</taxon>
        <taxon>Aspergillus</taxon>
        <taxon>Aspergillus subgen. Circumdati</taxon>
    </lineage>
</organism>
<dbReference type="GO" id="GO:0016020">
    <property type="term" value="C:membrane"/>
    <property type="evidence" value="ECO:0007669"/>
    <property type="project" value="TreeGrafter"/>
</dbReference>
<reference evidence="2 3" key="1">
    <citation type="submission" date="2018-02" db="EMBL/GenBank/DDBJ databases">
        <title>The genomes of Aspergillus section Nigri reveals drivers in fungal speciation.</title>
        <authorList>
            <consortium name="DOE Joint Genome Institute"/>
            <person name="Vesth T.C."/>
            <person name="Nybo J."/>
            <person name="Theobald S."/>
            <person name="Brandl J."/>
            <person name="Frisvad J.C."/>
            <person name="Nielsen K.F."/>
            <person name="Lyhne E.K."/>
            <person name="Kogle M.E."/>
            <person name="Kuo A."/>
            <person name="Riley R."/>
            <person name="Clum A."/>
            <person name="Nolan M."/>
            <person name="Lipzen A."/>
            <person name="Salamov A."/>
            <person name="Henrissat B."/>
            <person name="Wiebenga A."/>
            <person name="De vries R.P."/>
            <person name="Grigoriev I.V."/>
            <person name="Mortensen U.H."/>
            <person name="Andersen M.R."/>
            <person name="Baker S.E."/>
        </authorList>
    </citation>
    <scope>NUCLEOTIDE SEQUENCE [LARGE SCALE GENOMIC DNA]</scope>
    <source>
        <strain evidence="2 3">CBS 121593</strain>
    </source>
</reference>
<dbReference type="Gene3D" id="3.40.50.1820">
    <property type="entry name" value="alpha/beta hydrolase"/>
    <property type="match status" value="1"/>
</dbReference>
<dbReference type="GeneID" id="37226338"/>